<evidence type="ECO:0000256" key="8">
    <source>
        <dbReference type="SAM" id="MobiDB-lite"/>
    </source>
</evidence>
<dbReference type="InterPro" id="IPR020946">
    <property type="entry name" value="Flavin_mOase-like"/>
</dbReference>
<dbReference type="GeneID" id="54284010"/>
<dbReference type="InterPro" id="IPR036188">
    <property type="entry name" value="FAD/NAD-bd_sf"/>
</dbReference>
<comment type="similarity">
    <text evidence="2">Belongs to the FMO family.</text>
</comment>
<gene>
    <name evidence="9" type="ORF">BU24DRAFT_417026</name>
</gene>
<dbReference type="Pfam" id="PF00743">
    <property type="entry name" value="FMO-like"/>
    <property type="match status" value="2"/>
</dbReference>
<dbReference type="Pfam" id="PF13450">
    <property type="entry name" value="NAD_binding_8"/>
    <property type="match status" value="1"/>
</dbReference>
<evidence type="ECO:0000256" key="1">
    <source>
        <dbReference type="ARBA" id="ARBA00001974"/>
    </source>
</evidence>
<protein>
    <submittedName>
        <fullName evidence="9">Flavin-containing monooxygenase</fullName>
    </submittedName>
</protein>
<reference evidence="9" key="1">
    <citation type="journal article" date="2020" name="Stud. Mycol.">
        <title>101 Dothideomycetes genomes: a test case for predicting lifestyles and emergence of pathogens.</title>
        <authorList>
            <person name="Haridas S."/>
            <person name="Albert R."/>
            <person name="Binder M."/>
            <person name="Bloem J."/>
            <person name="Labutti K."/>
            <person name="Salamov A."/>
            <person name="Andreopoulos B."/>
            <person name="Baker S."/>
            <person name="Barry K."/>
            <person name="Bills G."/>
            <person name="Bluhm B."/>
            <person name="Cannon C."/>
            <person name="Castanera R."/>
            <person name="Culley D."/>
            <person name="Daum C."/>
            <person name="Ezra D."/>
            <person name="Gonzalez J."/>
            <person name="Henrissat B."/>
            <person name="Kuo A."/>
            <person name="Liang C."/>
            <person name="Lipzen A."/>
            <person name="Lutzoni F."/>
            <person name="Magnuson J."/>
            <person name="Mondo S."/>
            <person name="Nolan M."/>
            <person name="Ohm R."/>
            <person name="Pangilinan J."/>
            <person name="Park H.-J."/>
            <person name="Ramirez L."/>
            <person name="Alfaro M."/>
            <person name="Sun H."/>
            <person name="Tritt A."/>
            <person name="Yoshinaga Y."/>
            <person name="Zwiers L.-H."/>
            <person name="Turgeon B."/>
            <person name="Goodwin S."/>
            <person name="Spatafora J."/>
            <person name="Crous P."/>
            <person name="Grigoriev I."/>
        </authorList>
    </citation>
    <scope>NUCLEOTIDE SEQUENCE</scope>
    <source>
        <strain evidence="9">CBS 175.79</strain>
    </source>
</reference>
<dbReference type="PANTHER" id="PTHR23023">
    <property type="entry name" value="DIMETHYLANILINE MONOOXYGENASE"/>
    <property type="match status" value="1"/>
</dbReference>
<feature type="compositionally biased region" description="Basic and acidic residues" evidence="8">
    <location>
        <begin position="79"/>
        <end position="91"/>
    </location>
</feature>
<keyword evidence="10" id="KW-1185">Reference proteome</keyword>
<feature type="region of interest" description="Disordered" evidence="8">
    <location>
        <begin position="63"/>
        <end position="91"/>
    </location>
</feature>
<keyword evidence="6" id="KW-0560">Oxidoreductase</keyword>
<dbReference type="GO" id="GO:0050660">
    <property type="term" value="F:flavin adenine dinucleotide binding"/>
    <property type="evidence" value="ECO:0007669"/>
    <property type="project" value="InterPro"/>
</dbReference>
<evidence type="ECO:0000313" key="10">
    <source>
        <dbReference type="Proteomes" id="UP000799778"/>
    </source>
</evidence>
<evidence type="ECO:0000256" key="3">
    <source>
        <dbReference type="ARBA" id="ARBA00022630"/>
    </source>
</evidence>
<dbReference type="GO" id="GO:0050661">
    <property type="term" value="F:NADP binding"/>
    <property type="evidence" value="ECO:0007669"/>
    <property type="project" value="InterPro"/>
</dbReference>
<dbReference type="OrthoDB" id="66881at2759"/>
<dbReference type="PRINTS" id="PR00419">
    <property type="entry name" value="ADXRDTASE"/>
</dbReference>
<proteinExistence type="inferred from homology"/>
<dbReference type="GO" id="GO:0004499">
    <property type="term" value="F:N,N-dimethylaniline monooxygenase activity"/>
    <property type="evidence" value="ECO:0007669"/>
    <property type="project" value="InterPro"/>
</dbReference>
<evidence type="ECO:0000256" key="6">
    <source>
        <dbReference type="ARBA" id="ARBA00023002"/>
    </source>
</evidence>
<dbReference type="RefSeq" id="XP_033389702.1">
    <property type="nucleotide sequence ID" value="XM_033526613.1"/>
</dbReference>
<dbReference type="SUPFAM" id="SSF51905">
    <property type="entry name" value="FAD/NAD(P)-binding domain"/>
    <property type="match status" value="2"/>
</dbReference>
<name>A0A6A5Y7Z7_9PLEO</name>
<keyword evidence="4" id="KW-0274">FAD</keyword>
<comment type="cofactor">
    <cofactor evidence="1">
        <name>FAD</name>
        <dbReference type="ChEBI" id="CHEBI:57692"/>
    </cofactor>
</comment>
<evidence type="ECO:0000256" key="5">
    <source>
        <dbReference type="ARBA" id="ARBA00022857"/>
    </source>
</evidence>
<dbReference type="FunFam" id="3.50.50.60:FF:000138">
    <property type="entry name" value="Flavin-containing monooxygenase"/>
    <property type="match status" value="1"/>
</dbReference>
<evidence type="ECO:0000256" key="2">
    <source>
        <dbReference type="ARBA" id="ARBA00009183"/>
    </source>
</evidence>
<dbReference type="EMBL" id="ML978066">
    <property type="protein sequence ID" value="KAF2021363.1"/>
    <property type="molecule type" value="Genomic_DNA"/>
</dbReference>
<accession>A0A6A5Y7Z7</accession>
<keyword evidence="3" id="KW-0285">Flavoprotein</keyword>
<keyword evidence="5" id="KW-0521">NADP</keyword>
<organism evidence="9 10">
    <name type="scientific">Aaosphaeria arxii CBS 175.79</name>
    <dbReference type="NCBI Taxonomy" id="1450172"/>
    <lineage>
        <taxon>Eukaryota</taxon>
        <taxon>Fungi</taxon>
        <taxon>Dikarya</taxon>
        <taxon>Ascomycota</taxon>
        <taxon>Pezizomycotina</taxon>
        <taxon>Dothideomycetes</taxon>
        <taxon>Pleosporomycetidae</taxon>
        <taxon>Pleosporales</taxon>
        <taxon>Pleosporales incertae sedis</taxon>
        <taxon>Aaosphaeria</taxon>
    </lineage>
</organism>
<dbReference type="Proteomes" id="UP000799778">
    <property type="component" value="Unassembled WGS sequence"/>
</dbReference>
<evidence type="ECO:0000256" key="4">
    <source>
        <dbReference type="ARBA" id="ARBA00022827"/>
    </source>
</evidence>
<keyword evidence="7 9" id="KW-0503">Monooxygenase</keyword>
<evidence type="ECO:0000313" key="9">
    <source>
        <dbReference type="EMBL" id="KAF2021363.1"/>
    </source>
</evidence>
<dbReference type="Gene3D" id="3.50.50.60">
    <property type="entry name" value="FAD/NAD(P)-binding domain"/>
    <property type="match status" value="2"/>
</dbReference>
<evidence type="ECO:0000256" key="7">
    <source>
        <dbReference type="ARBA" id="ARBA00023033"/>
    </source>
</evidence>
<dbReference type="AlphaFoldDB" id="A0A6A5Y7Z7"/>
<dbReference type="InterPro" id="IPR050346">
    <property type="entry name" value="FMO-like"/>
</dbReference>
<sequence length="508" mass="56739">MTSIRVKSIAIIGGGPSGVVAAKYLRAEKAFDKITIFEQRSALGGTWHYTPNQTSEDLFAVPQIDPKGGNQDPTWTPAQKHEGKEADSARKHNDVASFLTPIYEELETNVPKSLMQFQDLQWPDHLPLFPSHGAVVNYLQEHGREVQDLVEYETQVIKVEPLDKSLTGSWTVTTRNLRTREEKKEVFDAVIVANGHFITPHVPDVPGIREWSQKYPGRITHSKYFRRAESYAGKKVVVVGNSASGVDISAQLVSVTEQPIIWSIRSASQLKPLPDPQRPEYSKISKFVPDDGSIHFDDGRIEHDVDAIIFATGYYYSLPFLSSLKPQPVGDGRRVQHTYKHLFYAPRPTLSFLALNVRGVPFTLAEAQSAVLSRVYSGRLALPPSSELLEWDVKALAAHGRTHQFHVLDAPTDGLFINEMAAWALKAERVRGLENNGQGRLAPVWGPWEFWCRANLPGIRAAFSAKGEGRTRVREIEELGAELKGASEAKRREAVEVRESEVIVQARL</sequence>